<evidence type="ECO:0000259" key="1">
    <source>
        <dbReference type="PROSITE" id="PS50836"/>
    </source>
</evidence>
<reference evidence="2 3" key="1">
    <citation type="submission" date="2018-11" db="EMBL/GenBank/DDBJ databases">
        <authorList>
            <consortium name="Pathogen Informatics"/>
        </authorList>
    </citation>
    <scope>NUCLEOTIDE SEQUENCE [LARGE SCALE GENOMIC DNA]</scope>
</reference>
<dbReference type="InterPro" id="IPR005018">
    <property type="entry name" value="DOMON_domain"/>
</dbReference>
<accession>A0A3P7KJS4</accession>
<evidence type="ECO:0000313" key="2">
    <source>
        <dbReference type="EMBL" id="VDN04665.1"/>
    </source>
</evidence>
<dbReference type="Proteomes" id="UP000276776">
    <property type="component" value="Unassembled WGS sequence"/>
</dbReference>
<protein>
    <recommendedName>
        <fullName evidence="1">DOMON domain-containing protein</fullName>
    </recommendedName>
</protein>
<dbReference type="PANTHER" id="PTHR36516">
    <property type="entry name" value="PROTEIN CBG04168-RELATED"/>
    <property type="match status" value="1"/>
</dbReference>
<gene>
    <name evidence="2" type="ORF">TCLT_LOCUS7229</name>
</gene>
<dbReference type="Pfam" id="PF03351">
    <property type="entry name" value="DOMON"/>
    <property type="match status" value="1"/>
</dbReference>
<dbReference type="EMBL" id="UYYF01004487">
    <property type="protein sequence ID" value="VDN04665.1"/>
    <property type="molecule type" value="Genomic_DNA"/>
</dbReference>
<name>A0A3P7KJS4_THECL</name>
<dbReference type="InterPro" id="IPR045266">
    <property type="entry name" value="DOH_DOMON"/>
</dbReference>
<keyword evidence="3" id="KW-1185">Reference proteome</keyword>
<proteinExistence type="predicted"/>
<sequence>MLGCAAVCQYRHGSYLLQFARNQQYAYFKLTYNDYPLGQNAWTGVAFGESMYSGLDFIGVLIVNRKVLVFDEFVRGYSPPVVDTQQNVFVQSISLINGNLQVQFARPIISNDSADFSLAGCLFWQFPTTLSAVRSNGQIHKHVSIPQKMMICLDRCPCGPSSTAAQCQL</sequence>
<dbReference type="PROSITE" id="PS50836">
    <property type="entry name" value="DOMON"/>
    <property type="match status" value="1"/>
</dbReference>
<organism evidence="2 3">
    <name type="scientific">Thelazia callipaeda</name>
    <name type="common">Oriental eyeworm</name>
    <name type="synonym">Parasitic nematode</name>
    <dbReference type="NCBI Taxonomy" id="103827"/>
    <lineage>
        <taxon>Eukaryota</taxon>
        <taxon>Metazoa</taxon>
        <taxon>Ecdysozoa</taxon>
        <taxon>Nematoda</taxon>
        <taxon>Chromadorea</taxon>
        <taxon>Rhabditida</taxon>
        <taxon>Spirurina</taxon>
        <taxon>Spiruromorpha</taxon>
        <taxon>Thelazioidea</taxon>
        <taxon>Thelaziidae</taxon>
        <taxon>Thelazia</taxon>
    </lineage>
</organism>
<dbReference type="PANTHER" id="PTHR36516:SF6">
    <property type="entry name" value="DOMON DOMAIN-CONTAINING PROTEIN"/>
    <property type="match status" value="1"/>
</dbReference>
<dbReference type="STRING" id="103827.A0A3P7KJS4"/>
<dbReference type="AlphaFoldDB" id="A0A3P7KJS4"/>
<dbReference type="CDD" id="cd09631">
    <property type="entry name" value="DOMON_DOH"/>
    <property type="match status" value="1"/>
</dbReference>
<feature type="domain" description="DOMON" evidence="1">
    <location>
        <begin position="13"/>
        <end position="137"/>
    </location>
</feature>
<dbReference type="OrthoDB" id="5785632at2759"/>
<evidence type="ECO:0000313" key="3">
    <source>
        <dbReference type="Proteomes" id="UP000276776"/>
    </source>
</evidence>